<organism evidence="4 5">
    <name type="scientific">Stomoxys calcitrans</name>
    <name type="common">Stable fly</name>
    <name type="synonym">Conops calcitrans</name>
    <dbReference type="NCBI Taxonomy" id="35570"/>
    <lineage>
        <taxon>Eukaryota</taxon>
        <taxon>Metazoa</taxon>
        <taxon>Ecdysozoa</taxon>
        <taxon>Arthropoda</taxon>
        <taxon>Hexapoda</taxon>
        <taxon>Insecta</taxon>
        <taxon>Pterygota</taxon>
        <taxon>Neoptera</taxon>
        <taxon>Endopterygota</taxon>
        <taxon>Diptera</taxon>
        <taxon>Brachycera</taxon>
        <taxon>Muscomorpha</taxon>
        <taxon>Muscoidea</taxon>
        <taxon>Muscidae</taxon>
        <taxon>Stomoxys</taxon>
    </lineage>
</organism>
<dbReference type="GO" id="GO:0005655">
    <property type="term" value="C:nucleolar ribonuclease P complex"/>
    <property type="evidence" value="ECO:0007669"/>
    <property type="project" value="TreeGrafter"/>
</dbReference>
<dbReference type="InterPro" id="IPR002738">
    <property type="entry name" value="RNase_P_p30"/>
</dbReference>
<dbReference type="Proteomes" id="UP000095300">
    <property type="component" value="Unassembled WGS sequence"/>
</dbReference>
<evidence type="ECO:0000313" key="5">
    <source>
        <dbReference type="Proteomes" id="UP000095300"/>
    </source>
</evidence>
<comment type="subcellular location">
    <subcellularLocation>
        <location evidence="1">Nucleus</location>
    </subcellularLocation>
</comment>
<dbReference type="Pfam" id="PF01876">
    <property type="entry name" value="RNase_P_p30"/>
    <property type="match status" value="1"/>
</dbReference>
<accession>A0A1I8P241</accession>
<sequence length="300" mass="34154">MEETKGFYDVCIPFNKDERVLREICTELVDLGYRTIAIEQVFDHSKKENVKRSSDIFPEPVNIEWLKDEYKNKLKILQRLTIIYVDVAVAHAMGNSLNLKKYNLVAGQPKTDAALTHCCTTFNGDIVTFDAQAGGRIFVNRKAYQVAVKRGVFFEIKYSPLITDSNFRKDMIKIAHNYFVKGKSKSIIISSGATNRFELRGPYDVANLSFIFGLSEDQGKCAIDRFCRQLFLRAESRRLGKTIMFVKSSGPIVFSDSSSESEEDDIADKNDVNVITFMKCSSESDEKNEEEQPIKKKKLS</sequence>
<gene>
    <name evidence="4" type="primary">106084018</name>
</gene>
<protein>
    <submittedName>
        <fullName evidence="4">Uncharacterized protein</fullName>
    </submittedName>
</protein>
<evidence type="ECO:0000256" key="1">
    <source>
        <dbReference type="ARBA" id="ARBA00004123"/>
    </source>
</evidence>
<evidence type="ECO:0000256" key="3">
    <source>
        <dbReference type="ARBA" id="ARBA00022694"/>
    </source>
</evidence>
<dbReference type="Gene3D" id="3.20.20.140">
    <property type="entry name" value="Metal-dependent hydrolases"/>
    <property type="match status" value="1"/>
</dbReference>
<proteinExistence type="inferred from homology"/>
<reference evidence="4" key="1">
    <citation type="submission" date="2020-05" db="UniProtKB">
        <authorList>
            <consortium name="EnsemblMetazoa"/>
        </authorList>
    </citation>
    <scope>IDENTIFICATION</scope>
    <source>
        <strain evidence="4">USDA</strain>
    </source>
</reference>
<dbReference type="PANTHER" id="PTHR13031:SF0">
    <property type="entry name" value="RIBONUCLEASE P PROTEIN SUBUNIT P30"/>
    <property type="match status" value="1"/>
</dbReference>
<keyword evidence="5" id="KW-1185">Reference proteome</keyword>
<dbReference type="KEGG" id="scac:106084018"/>
<name>A0A1I8P241_STOCA</name>
<dbReference type="OrthoDB" id="17948at2759"/>
<dbReference type="GO" id="GO:0003723">
    <property type="term" value="F:RNA binding"/>
    <property type="evidence" value="ECO:0007669"/>
    <property type="project" value="TreeGrafter"/>
</dbReference>
<keyword evidence="3" id="KW-0819">tRNA processing</keyword>
<dbReference type="GO" id="GO:0008033">
    <property type="term" value="P:tRNA processing"/>
    <property type="evidence" value="ECO:0007669"/>
    <property type="project" value="UniProtKB-KW"/>
</dbReference>
<evidence type="ECO:0000256" key="2">
    <source>
        <dbReference type="ARBA" id="ARBA00007331"/>
    </source>
</evidence>
<dbReference type="PANTHER" id="PTHR13031">
    <property type="entry name" value="RIBONUCLEASE P SUBUNIT P30"/>
    <property type="match status" value="1"/>
</dbReference>
<comment type="similarity">
    <text evidence="2">Belongs to the eukaryotic/archaeal RNase P protein component 3 family.</text>
</comment>
<evidence type="ECO:0000313" key="4">
    <source>
        <dbReference type="EnsemblMetazoa" id="SCAU004111-PA"/>
    </source>
</evidence>
<dbReference type="EnsemblMetazoa" id="SCAU004111-RA">
    <property type="protein sequence ID" value="SCAU004111-PA"/>
    <property type="gene ID" value="SCAU004111"/>
</dbReference>
<dbReference type="InterPro" id="IPR016195">
    <property type="entry name" value="Pol/histidinol_Pase-like"/>
</dbReference>
<dbReference type="STRING" id="35570.A0A1I8P241"/>
<dbReference type="VEuPathDB" id="VectorBase:SCAU004111"/>
<dbReference type="SUPFAM" id="SSF89550">
    <property type="entry name" value="PHP domain-like"/>
    <property type="match status" value="1"/>
</dbReference>
<dbReference type="AlphaFoldDB" id="A0A1I8P241"/>